<dbReference type="GO" id="GO:0008234">
    <property type="term" value="F:cysteine-type peptidase activity"/>
    <property type="evidence" value="ECO:0007669"/>
    <property type="project" value="UniProtKB-KW"/>
</dbReference>
<name>A0A2S0WGV8_9CORY</name>
<dbReference type="Proteomes" id="UP000244754">
    <property type="component" value="Chromosome"/>
</dbReference>
<evidence type="ECO:0000256" key="2">
    <source>
        <dbReference type="ARBA" id="ARBA00022670"/>
    </source>
</evidence>
<evidence type="ECO:0000313" key="7">
    <source>
        <dbReference type="Proteomes" id="UP000244754"/>
    </source>
</evidence>
<dbReference type="KEGG" id="clia:C3E79_02445"/>
<dbReference type="Pfam" id="PF00877">
    <property type="entry name" value="NLPC_P60"/>
    <property type="match status" value="1"/>
</dbReference>
<dbReference type="PANTHER" id="PTHR47359">
    <property type="entry name" value="PEPTIDOGLYCAN DL-ENDOPEPTIDASE CWLO"/>
    <property type="match status" value="1"/>
</dbReference>
<dbReference type="AlphaFoldDB" id="A0A2S0WGV8"/>
<dbReference type="InterPro" id="IPR038765">
    <property type="entry name" value="Papain-like_cys_pep_sf"/>
</dbReference>
<dbReference type="SUPFAM" id="SSF54001">
    <property type="entry name" value="Cysteine proteinases"/>
    <property type="match status" value="1"/>
</dbReference>
<organism evidence="6 7">
    <name type="scientific">Corynebacterium liangguodongii</name>
    <dbReference type="NCBI Taxonomy" id="2079535"/>
    <lineage>
        <taxon>Bacteria</taxon>
        <taxon>Bacillati</taxon>
        <taxon>Actinomycetota</taxon>
        <taxon>Actinomycetes</taxon>
        <taxon>Mycobacteriales</taxon>
        <taxon>Corynebacteriaceae</taxon>
        <taxon>Corynebacterium</taxon>
    </lineage>
</organism>
<gene>
    <name evidence="6" type="ORF">C3E79_02445</name>
</gene>
<proteinExistence type="inferred from homology"/>
<dbReference type="Gene3D" id="3.90.1720.10">
    <property type="entry name" value="endopeptidase domain like (from Nostoc punctiforme)"/>
    <property type="match status" value="1"/>
</dbReference>
<dbReference type="InterPro" id="IPR000064">
    <property type="entry name" value="NLP_P60_dom"/>
</dbReference>
<comment type="similarity">
    <text evidence="1">Belongs to the peptidase C40 family.</text>
</comment>
<keyword evidence="2" id="KW-0645">Protease</keyword>
<dbReference type="GO" id="GO:0006508">
    <property type="term" value="P:proteolysis"/>
    <property type="evidence" value="ECO:0007669"/>
    <property type="project" value="UniProtKB-KW"/>
</dbReference>
<evidence type="ECO:0000313" key="6">
    <source>
        <dbReference type="EMBL" id="AWB85000.1"/>
    </source>
</evidence>
<accession>A0A2S0WGV8</accession>
<keyword evidence="7" id="KW-1185">Reference proteome</keyword>
<feature type="region of interest" description="Disordered" evidence="5">
    <location>
        <begin position="167"/>
        <end position="194"/>
    </location>
</feature>
<evidence type="ECO:0000256" key="4">
    <source>
        <dbReference type="ARBA" id="ARBA00022807"/>
    </source>
</evidence>
<evidence type="ECO:0000256" key="3">
    <source>
        <dbReference type="ARBA" id="ARBA00022801"/>
    </source>
</evidence>
<dbReference type="PROSITE" id="PS51935">
    <property type="entry name" value="NLPC_P60"/>
    <property type="match status" value="1"/>
</dbReference>
<dbReference type="InterPro" id="IPR051794">
    <property type="entry name" value="PG_Endopeptidase_C40"/>
</dbReference>
<dbReference type="PANTHER" id="PTHR47359:SF3">
    <property type="entry name" value="NLP_P60 DOMAIN-CONTAINING PROTEIN-RELATED"/>
    <property type="match status" value="1"/>
</dbReference>
<feature type="compositionally biased region" description="Pro residues" evidence="5">
    <location>
        <begin position="176"/>
        <end position="185"/>
    </location>
</feature>
<evidence type="ECO:0000256" key="5">
    <source>
        <dbReference type="SAM" id="MobiDB-lite"/>
    </source>
</evidence>
<evidence type="ECO:0000256" key="1">
    <source>
        <dbReference type="ARBA" id="ARBA00007074"/>
    </source>
</evidence>
<dbReference type="OrthoDB" id="5177647at2"/>
<keyword evidence="3" id="KW-0378">Hydrolase</keyword>
<dbReference type="EMBL" id="CP026948">
    <property type="protein sequence ID" value="AWB85000.1"/>
    <property type="molecule type" value="Genomic_DNA"/>
</dbReference>
<sequence length="301" mass="30604">MPPQPGLEPSAELPDFRAVGELAGIVGANPRRLADAIALIRADRGTIAAVVRRAAEAVAAAGADLLAIAQRYLHKALGALTGLAQPIGVFSVPGALAGLAVEALTEVKVRLERLEADLAPLAQRLSRVAGNDAADAALRPAASAHAATDSLRALEAGAPATPVAFEAASAQEQVPAPGPADPPPGEGSAAGQAAVAAAKSQLGAPYQWGGTGPGGFDCSGLTQWAYAQAGVELPRMAHQQAIGTQVTFEQLQPGDLAVWDGHVAMYAGDGMYIEAGDPVQLNPVRTSNIGMPFRGFWRPTG</sequence>
<reference evidence="7" key="1">
    <citation type="submission" date="2018-01" db="EMBL/GenBank/DDBJ databases">
        <authorList>
            <person name="Li J."/>
        </authorList>
    </citation>
    <scope>NUCLEOTIDE SEQUENCE [LARGE SCALE GENOMIC DNA]</scope>
    <source>
        <strain evidence="7">2184</strain>
    </source>
</reference>
<protein>
    <submittedName>
        <fullName evidence="6">NlpC/P60 family protein</fullName>
    </submittedName>
</protein>
<keyword evidence="4" id="KW-0788">Thiol protease</keyword>